<dbReference type="AlphaFoldDB" id="A0A9D4ZBZ8"/>
<dbReference type="GO" id="GO:0009225">
    <property type="term" value="P:nucleotide-sugar metabolic process"/>
    <property type="evidence" value="ECO:0007669"/>
    <property type="project" value="TreeGrafter"/>
</dbReference>
<sequence length="403" mass="45789">MVDKRLTFLISNLDGLFGRISNVATQQQQKVRCIVHYFTRLSQAIPRGMISFERKVLHRQLQGIFPPIPGCDKHYWKNSSSSFCSIRIFDDGLIENQRSNALEVDFANRFLGGGVLRKGCVQEEIRFVISPELIAGMLFMPAMQADEAIEIRGVERFSCHTGYSSSFRFAGDYLDTKQRDSQGRLETRIIAMDALRHPGQRQYEEALLLRETNKAFCGFLNQKLTCLPNQVLTDVSRSPYLELQDHEVAEGNSLHLDENKDHAAFSADITNTRSDNENTTVIKQLHNVHLNSDTFSESEIAMGIATGNWGCGAFGGDVELKSLLQWMAASQAGRPFLHYFTFGSPHGKMLQKVSDIIIKERWLVGDVWKLLVEYGQNRLQRMHKKELFEWILPRLVKGNASKA</sequence>
<comment type="caution">
    <text evidence="8">The sequence shown here is derived from an EMBL/GenBank/DDBJ whole genome shotgun (WGS) entry which is preliminary data.</text>
</comment>
<organism evidence="8 9">
    <name type="scientific">Adiantum capillus-veneris</name>
    <name type="common">Maidenhair fern</name>
    <dbReference type="NCBI Taxonomy" id="13818"/>
    <lineage>
        <taxon>Eukaryota</taxon>
        <taxon>Viridiplantae</taxon>
        <taxon>Streptophyta</taxon>
        <taxon>Embryophyta</taxon>
        <taxon>Tracheophyta</taxon>
        <taxon>Polypodiopsida</taxon>
        <taxon>Polypodiidae</taxon>
        <taxon>Polypodiales</taxon>
        <taxon>Pteridineae</taxon>
        <taxon>Pteridaceae</taxon>
        <taxon>Vittarioideae</taxon>
        <taxon>Adiantum</taxon>
    </lineage>
</organism>
<gene>
    <name evidence="8" type="ORF">GOP47_0017649</name>
</gene>
<dbReference type="Proteomes" id="UP000886520">
    <property type="component" value="Chromosome 17"/>
</dbReference>
<feature type="binding site" evidence="5">
    <location>
        <position position="163"/>
    </location>
    <ligand>
        <name>substrate</name>
    </ligand>
</feature>
<dbReference type="Pfam" id="PF20811">
    <property type="entry name" value="PARG_cat_N"/>
    <property type="match status" value="1"/>
</dbReference>
<evidence type="ECO:0000256" key="1">
    <source>
        <dbReference type="ARBA" id="ARBA00009545"/>
    </source>
</evidence>
<reference evidence="8" key="1">
    <citation type="submission" date="2021-01" db="EMBL/GenBank/DDBJ databases">
        <title>Adiantum capillus-veneris genome.</title>
        <authorList>
            <person name="Fang Y."/>
            <person name="Liao Q."/>
        </authorList>
    </citation>
    <scope>NUCLEOTIDE SEQUENCE</scope>
    <source>
        <strain evidence="8">H3</strain>
        <tissue evidence="8">Leaf</tissue>
    </source>
</reference>
<dbReference type="GO" id="GO:0005737">
    <property type="term" value="C:cytoplasm"/>
    <property type="evidence" value="ECO:0007669"/>
    <property type="project" value="TreeGrafter"/>
</dbReference>
<accession>A0A9D4ZBZ8</accession>
<evidence type="ECO:0000256" key="2">
    <source>
        <dbReference type="ARBA" id="ARBA00012255"/>
    </source>
</evidence>
<feature type="domain" description="PARG catalytic Macro" evidence="6">
    <location>
        <begin position="75"/>
        <end position="344"/>
    </location>
</feature>
<dbReference type="GO" id="GO:0005975">
    <property type="term" value="P:carbohydrate metabolic process"/>
    <property type="evidence" value="ECO:0007669"/>
    <property type="project" value="InterPro"/>
</dbReference>
<dbReference type="InterPro" id="IPR046372">
    <property type="entry name" value="PARG_cat_C"/>
</dbReference>
<feature type="binding site" evidence="5">
    <location>
        <position position="122"/>
    </location>
    <ligand>
        <name>substrate</name>
    </ligand>
</feature>
<feature type="active site" evidence="4">
    <location>
        <position position="124"/>
    </location>
</feature>
<dbReference type="Pfam" id="PF05028">
    <property type="entry name" value="PARG_cat_C"/>
    <property type="match status" value="1"/>
</dbReference>
<proteinExistence type="inferred from homology"/>
<name>A0A9D4ZBZ8_ADICA</name>
<feature type="domain" description="PARG helical" evidence="7">
    <location>
        <begin position="10"/>
        <end position="54"/>
    </location>
</feature>
<dbReference type="EMBL" id="JABFUD020000017">
    <property type="protein sequence ID" value="KAI5067121.1"/>
    <property type="molecule type" value="Genomic_DNA"/>
</dbReference>
<dbReference type="InterPro" id="IPR048362">
    <property type="entry name" value="PARG_helical"/>
</dbReference>
<evidence type="ECO:0000313" key="9">
    <source>
        <dbReference type="Proteomes" id="UP000886520"/>
    </source>
</evidence>
<dbReference type="GO" id="GO:0006282">
    <property type="term" value="P:regulation of DNA repair"/>
    <property type="evidence" value="ECO:0007669"/>
    <property type="project" value="InterPro"/>
</dbReference>
<evidence type="ECO:0000313" key="8">
    <source>
        <dbReference type="EMBL" id="KAI5067121.1"/>
    </source>
</evidence>
<keyword evidence="3" id="KW-0378">Hydrolase</keyword>
<comment type="similarity">
    <text evidence="1">Belongs to the poly(ADP-ribose) glycohydrolase family.</text>
</comment>
<dbReference type="GO" id="GO:0005634">
    <property type="term" value="C:nucleus"/>
    <property type="evidence" value="ECO:0007669"/>
    <property type="project" value="TreeGrafter"/>
</dbReference>
<keyword evidence="9" id="KW-1185">Reference proteome</keyword>
<dbReference type="GO" id="GO:1990966">
    <property type="term" value="P:ATP generation from poly-ADP-D-ribose"/>
    <property type="evidence" value="ECO:0007669"/>
    <property type="project" value="TreeGrafter"/>
</dbReference>
<dbReference type="PANTHER" id="PTHR12837:SF0">
    <property type="entry name" value="POLY(ADP-RIBOSE) GLYCOHYDROLASE"/>
    <property type="match status" value="1"/>
</dbReference>
<dbReference type="InterPro" id="IPR007724">
    <property type="entry name" value="Poly_GlycHdrlase"/>
</dbReference>
<evidence type="ECO:0000259" key="6">
    <source>
        <dbReference type="Pfam" id="PF05028"/>
    </source>
</evidence>
<evidence type="ECO:0000256" key="5">
    <source>
        <dbReference type="PIRSR" id="PIRSR607724-2"/>
    </source>
</evidence>
<feature type="active site" evidence="4">
    <location>
        <position position="123"/>
    </location>
</feature>
<dbReference type="EC" id="3.2.1.143" evidence="2"/>
<protein>
    <recommendedName>
        <fullName evidence="2">poly(ADP-ribose) glycohydrolase</fullName>
        <ecNumber evidence="2">3.2.1.143</ecNumber>
    </recommendedName>
</protein>
<dbReference type="OrthoDB" id="1937899at2759"/>
<dbReference type="PANTHER" id="PTHR12837">
    <property type="entry name" value="POLY ADP-RIBOSE GLYCOHYDROLASE"/>
    <property type="match status" value="1"/>
</dbReference>
<evidence type="ECO:0000259" key="7">
    <source>
        <dbReference type="Pfam" id="PF20811"/>
    </source>
</evidence>
<feature type="binding site" evidence="5">
    <location>
        <position position="108"/>
    </location>
    <ligand>
        <name>substrate</name>
    </ligand>
</feature>
<dbReference type="GO" id="GO:0004649">
    <property type="term" value="F:poly(ADP-ribose) glycohydrolase activity"/>
    <property type="evidence" value="ECO:0007669"/>
    <property type="project" value="UniProtKB-EC"/>
</dbReference>
<feature type="active site" evidence="4">
    <location>
        <position position="105"/>
    </location>
</feature>
<evidence type="ECO:0000256" key="3">
    <source>
        <dbReference type="ARBA" id="ARBA00022801"/>
    </source>
</evidence>
<evidence type="ECO:0000256" key="4">
    <source>
        <dbReference type="PIRSR" id="PIRSR607724-1"/>
    </source>
</evidence>